<dbReference type="RefSeq" id="WP_204412451.1">
    <property type="nucleotide sequence ID" value="NZ_JAFBED010000001.1"/>
</dbReference>
<name>A0ABS2NUE3_9BACI</name>
<dbReference type="EMBL" id="JAFBED010000001">
    <property type="protein sequence ID" value="MBM7618269.1"/>
    <property type="molecule type" value="Genomic_DNA"/>
</dbReference>
<sequence length="91" mass="10306">MLFVIDSPDCAGAEKSLVTLLSFLDYQKYKVDLLLCGYGGVLETLLPDAVNLLPPLSYTQFCEKALLSERTFELNIKKSKMDNKDLWKKTL</sequence>
<keyword evidence="2" id="KW-1185">Reference proteome</keyword>
<reference evidence="1 2" key="1">
    <citation type="submission" date="2021-01" db="EMBL/GenBank/DDBJ databases">
        <title>Genomic Encyclopedia of Type Strains, Phase IV (KMG-IV): sequencing the most valuable type-strain genomes for metagenomic binning, comparative biology and taxonomic classification.</title>
        <authorList>
            <person name="Goeker M."/>
        </authorList>
    </citation>
    <scope>NUCLEOTIDE SEQUENCE [LARGE SCALE GENOMIC DNA]</scope>
    <source>
        <strain evidence="1 2">DSM 25879</strain>
    </source>
</reference>
<evidence type="ECO:0000313" key="2">
    <source>
        <dbReference type="Proteomes" id="UP000737402"/>
    </source>
</evidence>
<accession>A0ABS2NUE3</accession>
<proteinExistence type="predicted"/>
<gene>
    <name evidence="1" type="ORF">JOC95_000111</name>
</gene>
<organism evidence="1 2">
    <name type="scientific">Sutcliffiella tianshenii</name>
    <dbReference type="NCBI Taxonomy" id="1463404"/>
    <lineage>
        <taxon>Bacteria</taxon>
        <taxon>Bacillati</taxon>
        <taxon>Bacillota</taxon>
        <taxon>Bacilli</taxon>
        <taxon>Bacillales</taxon>
        <taxon>Bacillaceae</taxon>
        <taxon>Sutcliffiella</taxon>
    </lineage>
</organism>
<protein>
    <submittedName>
        <fullName evidence="1">Uncharacterized protein</fullName>
    </submittedName>
</protein>
<dbReference type="Proteomes" id="UP000737402">
    <property type="component" value="Unassembled WGS sequence"/>
</dbReference>
<evidence type="ECO:0000313" key="1">
    <source>
        <dbReference type="EMBL" id="MBM7618269.1"/>
    </source>
</evidence>
<comment type="caution">
    <text evidence="1">The sequence shown here is derived from an EMBL/GenBank/DDBJ whole genome shotgun (WGS) entry which is preliminary data.</text>
</comment>